<evidence type="ECO:0000313" key="1">
    <source>
        <dbReference type="EMBL" id="TWU43691.1"/>
    </source>
</evidence>
<sequence>MSIGVAVSVRSIIAAALPRTHPANEGMPITGQSTNMTIEAVMNSMGKQPSTKFRDGSVKMLAAMPSGKDAIQNGECT</sequence>
<keyword evidence="2" id="KW-1185">Reference proteome</keyword>
<protein>
    <submittedName>
        <fullName evidence="1">Uncharacterized protein</fullName>
    </submittedName>
</protein>
<dbReference type="AlphaFoldDB" id="A0A5C6E7P5"/>
<reference evidence="1 2" key="1">
    <citation type="submission" date="2019-02" db="EMBL/GenBank/DDBJ databases">
        <title>Deep-cultivation of Planctomycetes and their phenomic and genomic characterization uncovers novel biology.</title>
        <authorList>
            <person name="Wiegand S."/>
            <person name="Jogler M."/>
            <person name="Boedeker C."/>
            <person name="Pinto D."/>
            <person name="Vollmers J."/>
            <person name="Rivas-Marin E."/>
            <person name="Kohn T."/>
            <person name="Peeters S.H."/>
            <person name="Heuer A."/>
            <person name="Rast P."/>
            <person name="Oberbeckmann S."/>
            <person name="Bunk B."/>
            <person name="Jeske O."/>
            <person name="Meyerdierks A."/>
            <person name="Storesund J.E."/>
            <person name="Kallscheuer N."/>
            <person name="Luecker S."/>
            <person name="Lage O.M."/>
            <person name="Pohl T."/>
            <person name="Merkel B.J."/>
            <person name="Hornburger P."/>
            <person name="Mueller R.-W."/>
            <person name="Bruemmer F."/>
            <person name="Labrenz M."/>
            <person name="Spormann A.M."/>
            <person name="Op Den Camp H."/>
            <person name="Overmann J."/>
            <person name="Amann R."/>
            <person name="Jetten M.S.M."/>
            <person name="Mascher T."/>
            <person name="Medema M.H."/>
            <person name="Devos D.P."/>
            <person name="Kaster A.-K."/>
            <person name="Ovreas L."/>
            <person name="Rohde M."/>
            <person name="Galperin M.Y."/>
            <person name="Jogler C."/>
        </authorList>
    </citation>
    <scope>NUCLEOTIDE SEQUENCE [LARGE SCALE GENOMIC DNA]</scope>
    <source>
        <strain evidence="1 2">Poly51</strain>
    </source>
</reference>
<proteinExistence type="predicted"/>
<organism evidence="1 2">
    <name type="scientific">Rubripirellula tenax</name>
    <dbReference type="NCBI Taxonomy" id="2528015"/>
    <lineage>
        <taxon>Bacteria</taxon>
        <taxon>Pseudomonadati</taxon>
        <taxon>Planctomycetota</taxon>
        <taxon>Planctomycetia</taxon>
        <taxon>Pirellulales</taxon>
        <taxon>Pirellulaceae</taxon>
        <taxon>Rubripirellula</taxon>
    </lineage>
</organism>
<gene>
    <name evidence="1" type="ORF">Poly51_62130</name>
</gene>
<comment type="caution">
    <text evidence="1">The sequence shown here is derived from an EMBL/GenBank/DDBJ whole genome shotgun (WGS) entry which is preliminary data.</text>
</comment>
<dbReference type="EMBL" id="SJPW01000014">
    <property type="protein sequence ID" value="TWU43691.1"/>
    <property type="molecule type" value="Genomic_DNA"/>
</dbReference>
<dbReference type="Proteomes" id="UP000318288">
    <property type="component" value="Unassembled WGS sequence"/>
</dbReference>
<name>A0A5C6E7P5_9BACT</name>
<evidence type="ECO:0000313" key="2">
    <source>
        <dbReference type="Proteomes" id="UP000318288"/>
    </source>
</evidence>
<accession>A0A5C6E7P5</accession>